<keyword evidence="3" id="KW-1185">Reference proteome</keyword>
<dbReference type="InterPro" id="IPR003735">
    <property type="entry name" value="Metal_Tscrpt_repr"/>
</dbReference>
<dbReference type="InterPro" id="IPR038390">
    <property type="entry name" value="Metal_Tscrpt_repr_sf"/>
</dbReference>
<dbReference type="PANTHER" id="PTHR33677">
    <property type="entry name" value="TRANSCRIPTIONAL REPRESSOR FRMR-RELATED"/>
    <property type="match status" value="1"/>
</dbReference>
<dbReference type="EMBL" id="SMBJ01000003">
    <property type="protein sequence ID" value="TCU27684.1"/>
    <property type="molecule type" value="Genomic_DNA"/>
</dbReference>
<sequence length="93" mass="10426">MHSLSHTTRQKKKLIARVSRLKGQLEAVERALEAERPCGDILQLLASIRGALNGLTGEVLEDHLHEHVLHAADEKARAEAVEEISQVLRTYIR</sequence>
<comment type="similarity">
    <text evidence="1">Belongs to the FrmR/RcnR family.</text>
</comment>
<comment type="caution">
    <text evidence="2">The sequence shown here is derived from an EMBL/GenBank/DDBJ whole genome shotgun (WGS) entry which is preliminary data.</text>
</comment>
<evidence type="ECO:0000313" key="3">
    <source>
        <dbReference type="Proteomes" id="UP000295547"/>
    </source>
</evidence>
<dbReference type="Gene3D" id="1.20.58.1000">
    <property type="entry name" value="Metal-sensitive repressor, helix protomer"/>
    <property type="match status" value="1"/>
</dbReference>
<dbReference type="GO" id="GO:0045892">
    <property type="term" value="P:negative regulation of DNA-templated transcription"/>
    <property type="evidence" value="ECO:0007669"/>
    <property type="project" value="UniProtKB-ARBA"/>
</dbReference>
<dbReference type="Pfam" id="PF02583">
    <property type="entry name" value="Trns_repr_metal"/>
    <property type="match status" value="1"/>
</dbReference>
<dbReference type="GO" id="GO:0046872">
    <property type="term" value="F:metal ion binding"/>
    <property type="evidence" value="ECO:0007669"/>
    <property type="project" value="InterPro"/>
</dbReference>
<keyword evidence="2" id="KW-0238">DNA-binding</keyword>
<gene>
    <name evidence="2" type="ORF">EV130_10387</name>
</gene>
<reference evidence="2 3" key="1">
    <citation type="submission" date="2019-03" db="EMBL/GenBank/DDBJ databases">
        <title>Genomic Encyclopedia of Type Strains, Phase IV (KMG-V): Genome sequencing to study the core and pangenomes of soil and plant-associated prokaryotes.</title>
        <authorList>
            <person name="Whitman W."/>
        </authorList>
    </citation>
    <scope>NUCLEOTIDE SEQUENCE [LARGE SCALE GENOMIC DNA]</scope>
    <source>
        <strain evidence="2 3">Gr42</strain>
    </source>
</reference>
<organism evidence="2 3">
    <name type="scientific">Rhizobium azibense</name>
    <dbReference type="NCBI Taxonomy" id="1136135"/>
    <lineage>
        <taxon>Bacteria</taxon>
        <taxon>Pseudomonadati</taxon>
        <taxon>Pseudomonadota</taxon>
        <taxon>Alphaproteobacteria</taxon>
        <taxon>Hyphomicrobiales</taxon>
        <taxon>Rhizobiaceae</taxon>
        <taxon>Rhizobium/Agrobacterium group</taxon>
        <taxon>Rhizobium</taxon>
    </lineage>
</organism>
<protein>
    <submittedName>
        <fullName evidence="2">DNA-binding FrmR family transcriptional regulator</fullName>
    </submittedName>
</protein>
<dbReference type="GO" id="GO:0003677">
    <property type="term" value="F:DNA binding"/>
    <property type="evidence" value="ECO:0007669"/>
    <property type="project" value="UniProtKB-KW"/>
</dbReference>
<evidence type="ECO:0000256" key="1">
    <source>
        <dbReference type="ARBA" id="ARBA00005260"/>
    </source>
</evidence>
<evidence type="ECO:0000313" key="2">
    <source>
        <dbReference type="EMBL" id="TCU27684.1"/>
    </source>
</evidence>
<dbReference type="Proteomes" id="UP000295547">
    <property type="component" value="Unassembled WGS sequence"/>
</dbReference>
<name>A0A4R3R0Z9_9HYPH</name>
<dbReference type="CDD" id="cd10153">
    <property type="entry name" value="RcnR-FrmR-like_DUF156"/>
    <property type="match status" value="1"/>
</dbReference>
<dbReference type="AlphaFoldDB" id="A0A4R3R0Z9"/>
<dbReference type="PANTHER" id="PTHR33677:SF5">
    <property type="entry name" value="TRANSCRIPTIONAL REPRESSOR FRMR"/>
    <property type="match status" value="1"/>
</dbReference>
<accession>A0A4R3R0Z9</accession>
<proteinExistence type="inferred from homology"/>